<organism evidence="2 3">
    <name type="scientific">Platanthera zijinensis</name>
    <dbReference type="NCBI Taxonomy" id="2320716"/>
    <lineage>
        <taxon>Eukaryota</taxon>
        <taxon>Viridiplantae</taxon>
        <taxon>Streptophyta</taxon>
        <taxon>Embryophyta</taxon>
        <taxon>Tracheophyta</taxon>
        <taxon>Spermatophyta</taxon>
        <taxon>Magnoliopsida</taxon>
        <taxon>Liliopsida</taxon>
        <taxon>Asparagales</taxon>
        <taxon>Orchidaceae</taxon>
        <taxon>Orchidoideae</taxon>
        <taxon>Orchideae</taxon>
        <taxon>Orchidinae</taxon>
        <taxon>Platanthera</taxon>
    </lineage>
</organism>
<name>A0AAP0BGR3_9ASPA</name>
<dbReference type="EMBL" id="JBBWWQ010000010">
    <property type="protein sequence ID" value="KAK8937475.1"/>
    <property type="molecule type" value="Genomic_DNA"/>
</dbReference>
<evidence type="ECO:0000313" key="2">
    <source>
        <dbReference type="EMBL" id="KAK8937475.1"/>
    </source>
</evidence>
<evidence type="ECO:0000313" key="3">
    <source>
        <dbReference type="Proteomes" id="UP001418222"/>
    </source>
</evidence>
<dbReference type="AlphaFoldDB" id="A0AAP0BGR3"/>
<feature type="domain" description="F-box" evidence="1">
    <location>
        <begin position="23"/>
        <end position="63"/>
    </location>
</feature>
<dbReference type="SUPFAM" id="SSF81383">
    <property type="entry name" value="F-box domain"/>
    <property type="match status" value="1"/>
</dbReference>
<protein>
    <recommendedName>
        <fullName evidence="1">F-box domain-containing protein</fullName>
    </recommendedName>
</protein>
<dbReference type="PANTHER" id="PTHR33207">
    <property type="entry name" value="F-BOX DOMAIN CONTAINING PROTEIN-RELATED"/>
    <property type="match status" value="1"/>
</dbReference>
<keyword evidence="3" id="KW-1185">Reference proteome</keyword>
<reference evidence="2 3" key="1">
    <citation type="journal article" date="2022" name="Nat. Plants">
        <title>Genomes of leafy and leafless Platanthera orchids illuminate the evolution of mycoheterotrophy.</title>
        <authorList>
            <person name="Li M.H."/>
            <person name="Liu K.W."/>
            <person name="Li Z."/>
            <person name="Lu H.C."/>
            <person name="Ye Q.L."/>
            <person name="Zhang D."/>
            <person name="Wang J.Y."/>
            <person name="Li Y.F."/>
            <person name="Zhong Z.M."/>
            <person name="Liu X."/>
            <person name="Yu X."/>
            <person name="Liu D.K."/>
            <person name="Tu X.D."/>
            <person name="Liu B."/>
            <person name="Hao Y."/>
            <person name="Liao X.Y."/>
            <person name="Jiang Y.T."/>
            <person name="Sun W.H."/>
            <person name="Chen J."/>
            <person name="Chen Y.Q."/>
            <person name="Ai Y."/>
            <person name="Zhai J.W."/>
            <person name="Wu S.S."/>
            <person name="Zhou Z."/>
            <person name="Hsiao Y.Y."/>
            <person name="Wu W.L."/>
            <person name="Chen Y.Y."/>
            <person name="Lin Y.F."/>
            <person name="Hsu J.L."/>
            <person name="Li C.Y."/>
            <person name="Wang Z.W."/>
            <person name="Zhao X."/>
            <person name="Zhong W.Y."/>
            <person name="Ma X.K."/>
            <person name="Ma L."/>
            <person name="Huang J."/>
            <person name="Chen G.Z."/>
            <person name="Huang M.Z."/>
            <person name="Huang L."/>
            <person name="Peng D.H."/>
            <person name="Luo Y.B."/>
            <person name="Zou S.Q."/>
            <person name="Chen S.P."/>
            <person name="Lan S."/>
            <person name="Tsai W.C."/>
            <person name="Van de Peer Y."/>
            <person name="Liu Z.J."/>
        </authorList>
    </citation>
    <scope>NUCLEOTIDE SEQUENCE [LARGE SCALE GENOMIC DNA]</scope>
    <source>
        <strain evidence="2">Lor287</strain>
    </source>
</reference>
<proteinExistence type="predicted"/>
<dbReference type="InterPro" id="IPR036047">
    <property type="entry name" value="F-box-like_dom_sf"/>
</dbReference>
<accession>A0AAP0BGR3</accession>
<dbReference type="SMART" id="SM00256">
    <property type="entry name" value="FBOX"/>
    <property type="match status" value="1"/>
</dbReference>
<dbReference type="Proteomes" id="UP001418222">
    <property type="component" value="Unassembled WGS sequence"/>
</dbReference>
<comment type="caution">
    <text evidence="2">The sequence shown here is derived from an EMBL/GenBank/DDBJ whole genome shotgun (WGS) entry which is preliminary data.</text>
</comment>
<evidence type="ECO:0000259" key="1">
    <source>
        <dbReference type="SMART" id="SM00256"/>
    </source>
</evidence>
<dbReference type="Pfam" id="PF00646">
    <property type="entry name" value="F-box"/>
    <property type="match status" value="1"/>
</dbReference>
<gene>
    <name evidence="2" type="ORF">KSP39_PZI012049</name>
</gene>
<dbReference type="InterPro" id="IPR001810">
    <property type="entry name" value="F-box_dom"/>
</dbReference>
<sequence length="359" mass="40098">MDSDLKEAAAGCEDEVSGGISVLSEDLLNEVLLHLPPSSLLSSTCVSKSWLRLCSSPVFRLSYKSSLVDSFLGFFVNFPCRSPFFFPSRSLSSSSSSAAVADLGSVQILDSRGGWLLLRDLVTTSLRLFHPIINETLAVAPTSPEIPTAGFCVLLPDPFSNLPRRFRIIRVLTKPSSPPLIEVFSSEFPGEWKRIQSSLLIRSQRCFAELHPVLVNGFLHWLNGGREIISLDETTCDLSILGLPRVLPLYLTHRLLGKLNDRLSYAYVEETTLYIWVLVDRIFSEWYLEHQIDMAGFQEFAHARHIRPIAFGGGGSSPILFLGWTERIFSLDLYNRGVRELCNAGFEVDHVFPLQFNGG</sequence>
<dbReference type="Gene3D" id="1.20.1280.50">
    <property type="match status" value="1"/>
</dbReference>